<gene>
    <name evidence="3" type="ORF">GCM10009765_37860</name>
</gene>
<dbReference type="PANTHER" id="PTHR35174:SF3">
    <property type="entry name" value="BLL7171 PROTEIN"/>
    <property type="match status" value="1"/>
</dbReference>
<sequence length="114" mass="12066">MEYLILIYSAELTADAQAAAITAAGLTDYEVYSNDLVEAGVMRGGKRLQGTSTATTVSVRDGETLITDGPYAEAREQLGGFYVVECADLDEALKWASRCPGAGHGTIEVRPAYG</sequence>
<comment type="caution">
    <text evidence="3">The sequence shown here is derived from an EMBL/GenBank/DDBJ whole genome shotgun (WGS) entry which is preliminary data.</text>
</comment>
<dbReference type="SUPFAM" id="SSF54909">
    <property type="entry name" value="Dimeric alpha+beta barrel"/>
    <property type="match status" value="1"/>
</dbReference>
<accession>A0ABN2HBA0</accession>
<dbReference type="Proteomes" id="UP001500618">
    <property type="component" value="Unassembled WGS sequence"/>
</dbReference>
<feature type="domain" description="YCII-related" evidence="2">
    <location>
        <begin position="1"/>
        <end position="111"/>
    </location>
</feature>
<evidence type="ECO:0000259" key="2">
    <source>
        <dbReference type="Pfam" id="PF03795"/>
    </source>
</evidence>
<evidence type="ECO:0000313" key="3">
    <source>
        <dbReference type="EMBL" id="GAA1684940.1"/>
    </source>
</evidence>
<protein>
    <submittedName>
        <fullName evidence="3">YciI family protein</fullName>
    </submittedName>
</protein>
<dbReference type="Pfam" id="PF03795">
    <property type="entry name" value="YCII"/>
    <property type="match status" value="1"/>
</dbReference>
<comment type="similarity">
    <text evidence="1">Belongs to the YciI family.</text>
</comment>
<keyword evidence="4" id="KW-1185">Reference proteome</keyword>
<evidence type="ECO:0000313" key="4">
    <source>
        <dbReference type="Proteomes" id="UP001500618"/>
    </source>
</evidence>
<dbReference type="InterPro" id="IPR011008">
    <property type="entry name" value="Dimeric_a/b-barrel"/>
</dbReference>
<reference evidence="3 4" key="1">
    <citation type="journal article" date="2019" name="Int. J. Syst. Evol. Microbiol.">
        <title>The Global Catalogue of Microorganisms (GCM) 10K type strain sequencing project: providing services to taxonomists for standard genome sequencing and annotation.</title>
        <authorList>
            <consortium name="The Broad Institute Genomics Platform"/>
            <consortium name="The Broad Institute Genome Sequencing Center for Infectious Disease"/>
            <person name="Wu L."/>
            <person name="Ma J."/>
        </authorList>
    </citation>
    <scope>NUCLEOTIDE SEQUENCE [LARGE SCALE GENOMIC DNA]</scope>
    <source>
        <strain evidence="3 4">JCM 14718</strain>
    </source>
</reference>
<dbReference type="RefSeq" id="WP_163569376.1">
    <property type="nucleotide sequence ID" value="NZ_BAAANY010000013.1"/>
</dbReference>
<organism evidence="3 4">
    <name type="scientific">Fodinicola feengrottensis</name>
    <dbReference type="NCBI Taxonomy" id="435914"/>
    <lineage>
        <taxon>Bacteria</taxon>
        <taxon>Bacillati</taxon>
        <taxon>Actinomycetota</taxon>
        <taxon>Actinomycetes</taxon>
        <taxon>Mycobacteriales</taxon>
        <taxon>Fodinicola</taxon>
    </lineage>
</organism>
<dbReference type="PANTHER" id="PTHR35174">
    <property type="entry name" value="BLL7171 PROTEIN-RELATED"/>
    <property type="match status" value="1"/>
</dbReference>
<evidence type="ECO:0000256" key="1">
    <source>
        <dbReference type="ARBA" id="ARBA00007689"/>
    </source>
</evidence>
<dbReference type="EMBL" id="BAAANY010000013">
    <property type="protein sequence ID" value="GAA1684940.1"/>
    <property type="molecule type" value="Genomic_DNA"/>
</dbReference>
<name>A0ABN2HBA0_9ACTN</name>
<dbReference type="InterPro" id="IPR005545">
    <property type="entry name" value="YCII"/>
</dbReference>
<dbReference type="Gene3D" id="3.30.70.1060">
    <property type="entry name" value="Dimeric alpha+beta barrel"/>
    <property type="match status" value="1"/>
</dbReference>
<proteinExistence type="inferred from homology"/>